<dbReference type="EMBL" id="CP002207">
    <property type="protein sequence ID" value="ADP32915.1"/>
    <property type="molecule type" value="Genomic_DNA"/>
</dbReference>
<accession>A0ABM5LYG1</accession>
<sequence>MSMKQFKNDDMDIVGELLEDNGQYLFVRSGGFLYAVSKTNLTVTDLPKAEKSEDAVEAVKPVKPVKKRGRKAKKDEKAVE</sequence>
<protein>
    <submittedName>
        <fullName evidence="2">Uncharacterized protein</fullName>
    </submittedName>
</protein>
<dbReference type="Proteomes" id="UP000006867">
    <property type="component" value="Chromosome"/>
</dbReference>
<feature type="region of interest" description="Disordered" evidence="1">
    <location>
        <begin position="49"/>
        <end position="80"/>
    </location>
</feature>
<evidence type="ECO:0000313" key="2">
    <source>
        <dbReference type="EMBL" id="ADP32915.1"/>
    </source>
</evidence>
<reference evidence="2 3" key="1">
    <citation type="journal article" date="2011" name="Front. Microbiol.">
        <title>Genomic signatures of strain selection and enhancement in Bacillus atrophaeus var. globigii, a historical biowarfare simulant.</title>
        <authorList>
            <person name="Gibbons H.S."/>
            <person name="Broomall S.M."/>
            <person name="McNew L.A."/>
            <person name="Daligault H."/>
            <person name="Chapman C."/>
            <person name="Bruce D."/>
            <person name="Karavis M."/>
            <person name="Krepps M."/>
            <person name="McGregor P.A."/>
            <person name="Hong C."/>
            <person name="Park K.H."/>
            <person name="Akmal A."/>
            <person name="Feldman A."/>
            <person name="Lin J.S."/>
            <person name="Chang W.E."/>
            <person name="Higgs B.W."/>
            <person name="Demirev P."/>
            <person name="Lindquist J."/>
            <person name="Liem A."/>
            <person name="Fochler E."/>
            <person name="Read T.D."/>
            <person name="Tapia R."/>
            <person name="Johnson S."/>
            <person name="Bishop-Lilly K.A."/>
            <person name="Detter C."/>
            <person name="Han C."/>
            <person name="Sozhamannan S."/>
            <person name="Rosenzweig C.N."/>
            <person name="Skowronski E.W."/>
        </authorList>
    </citation>
    <scope>NUCLEOTIDE SEQUENCE [LARGE SCALE GENOMIC DNA]</scope>
    <source>
        <strain evidence="2 3">1942</strain>
    </source>
</reference>
<evidence type="ECO:0000256" key="1">
    <source>
        <dbReference type="SAM" id="MobiDB-lite"/>
    </source>
</evidence>
<keyword evidence="3" id="KW-1185">Reference proteome</keyword>
<name>A0ABM5LYG1_BACA1</name>
<proteinExistence type="predicted"/>
<organism evidence="2 3">
    <name type="scientific">Bacillus atrophaeus (strain 1942)</name>
    <dbReference type="NCBI Taxonomy" id="720555"/>
    <lineage>
        <taxon>Bacteria</taxon>
        <taxon>Bacillati</taxon>
        <taxon>Bacillota</taxon>
        <taxon>Bacilli</taxon>
        <taxon>Bacillales</taxon>
        <taxon>Bacillaceae</taxon>
        <taxon>Bacillus</taxon>
    </lineage>
</organism>
<gene>
    <name evidence="2" type="ordered locus">BATR1942_09910</name>
</gene>
<evidence type="ECO:0000313" key="3">
    <source>
        <dbReference type="Proteomes" id="UP000006867"/>
    </source>
</evidence>
<feature type="compositionally biased region" description="Basic residues" evidence="1">
    <location>
        <begin position="63"/>
        <end position="72"/>
    </location>
</feature>